<comment type="caution">
    <text evidence="2">The sequence shown here is derived from an EMBL/GenBank/DDBJ whole genome shotgun (WGS) entry which is preliminary data.</text>
</comment>
<feature type="transmembrane region" description="Helical" evidence="1">
    <location>
        <begin position="34"/>
        <end position="53"/>
    </location>
</feature>
<evidence type="ECO:0000313" key="3">
    <source>
        <dbReference type="Proteomes" id="UP001386972"/>
    </source>
</evidence>
<keyword evidence="3" id="KW-1185">Reference proteome</keyword>
<evidence type="ECO:0000313" key="2">
    <source>
        <dbReference type="EMBL" id="MEK2607807.1"/>
    </source>
</evidence>
<reference evidence="2 3" key="1">
    <citation type="submission" date="2024-03" db="EMBL/GenBank/DDBJ databases">
        <title>Screening, Identification and Application of a Plant Lactobacillus Strain.</title>
        <authorList>
            <person name="Li Y.L."/>
        </authorList>
    </citation>
    <scope>NUCLEOTIDE SEQUENCE [LARGE SCALE GENOMIC DNA]</scope>
    <source>
        <strain evidence="2 3">JDB</strain>
    </source>
</reference>
<evidence type="ECO:0008006" key="4">
    <source>
        <dbReference type="Google" id="ProtNLM"/>
    </source>
</evidence>
<dbReference type="RefSeq" id="WP_340610014.1">
    <property type="nucleotide sequence ID" value="NZ_JBBNAW010000001.1"/>
</dbReference>
<feature type="transmembrane region" description="Helical" evidence="1">
    <location>
        <begin position="6"/>
        <end position="22"/>
    </location>
</feature>
<accession>A0ABU8ZV42</accession>
<protein>
    <recommendedName>
        <fullName evidence="4">Colicin V production protein</fullName>
    </recommendedName>
</protein>
<dbReference type="Proteomes" id="UP001386972">
    <property type="component" value="Unassembled WGS sequence"/>
</dbReference>
<keyword evidence="1" id="KW-0812">Transmembrane</keyword>
<keyword evidence="1" id="KW-0472">Membrane</keyword>
<keyword evidence="1" id="KW-1133">Transmembrane helix</keyword>
<name>A0ABU8ZV42_9PSED</name>
<organism evidence="2 3">
    <name type="scientific">Pseudomonas shirazensis</name>
    <dbReference type="NCBI Taxonomy" id="2745494"/>
    <lineage>
        <taxon>Bacteria</taxon>
        <taxon>Pseudomonadati</taxon>
        <taxon>Pseudomonadota</taxon>
        <taxon>Gammaproteobacteria</taxon>
        <taxon>Pseudomonadales</taxon>
        <taxon>Pseudomonadaceae</taxon>
        <taxon>Pseudomonas</taxon>
    </lineage>
</organism>
<evidence type="ECO:0000256" key="1">
    <source>
        <dbReference type="SAM" id="Phobius"/>
    </source>
</evidence>
<dbReference type="EMBL" id="JBBNAW010000001">
    <property type="protein sequence ID" value="MEK2607807.1"/>
    <property type="molecule type" value="Genomic_DNA"/>
</dbReference>
<proteinExistence type="predicted"/>
<sequence length="184" mass="19695">MQGLLLILLSFVIWIGIWIFIVKKRGSLGKFAGNLIGAIVGFLIATVFLGLVLPEPPKAEKSTAARAASAQAPVQTVQAAVPAKALDEITLLYINHKIYPNDPTVCEAKRIGARDMVGCHARGWGGDSQVHVWEYSKGKFKSINGSARSLAETKFSNEGAVEVSPLPLPSDIKVDKVVKAFAKG</sequence>
<gene>
    <name evidence="2" type="ORF">WLF18_01615</name>
</gene>